<dbReference type="Pfam" id="PF00578">
    <property type="entry name" value="AhpC-TSA"/>
    <property type="match status" value="1"/>
</dbReference>
<dbReference type="Gene3D" id="3.40.30.10">
    <property type="entry name" value="Glutaredoxin"/>
    <property type="match status" value="1"/>
</dbReference>
<dbReference type="GO" id="GO:0016491">
    <property type="term" value="F:oxidoreductase activity"/>
    <property type="evidence" value="ECO:0007669"/>
    <property type="project" value="InterPro"/>
</dbReference>
<proteinExistence type="predicted"/>
<dbReference type="CDD" id="cd02966">
    <property type="entry name" value="TlpA_like_family"/>
    <property type="match status" value="1"/>
</dbReference>
<reference evidence="2 3" key="1">
    <citation type="submission" date="2016-10" db="EMBL/GenBank/DDBJ databases">
        <authorList>
            <person name="de Groot N.N."/>
        </authorList>
    </citation>
    <scope>NUCLEOTIDE SEQUENCE [LARGE SCALE GENOMIC DNA]</scope>
    <source>
        <strain evidence="2 3">DSM 18684</strain>
    </source>
</reference>
<organism evidence="2 3">
    <name type="scientific">Pedobacter insulae</name>
    <dbReference type="NCBI Taxonomy" id="414048"/>
    <lineage>
        <taxon>Bacteria</taxon>
        <taxon>Pseudomonadati</taxon>
        <taxon>Bacteroidota</taxon>
        <taxon>Sphingobacteriia</taxon>
        <taxon>Sphingobacteriales</taxon>
        <taxon>Sphingobacteriaceae</taxon>
        <taxon>Pedobacter</taxon>
    </lineage>
</organism>
<feature type="domain" description="Thioredoxin" evidence="1">
    <location>
        <begin position="141"/>
        <end position="277"/>
    </location>
</feature>
<dbReference type="PROSITE" id="PS51257">
    <property type="entry name" value="PROKAR_LIPOPROTEIN"/>
    <property type="match status" value="1"/>
</dbReference>
<dbReference type="InterPro" id="IPR013766">
    <property type="entry name" value="Thioredoxin_domain"/>
</dbReference>
<dbReference type="PANTHER" id="PTHR42852">
    <property type="entry name" value="THIOL:DISULFIDE INTERCHANGE PROTEIN DSBE"/>
    <property type="match status" value="1"/>
</dbReference>
<keyword evidence="3" id="KW-1185">Reference proteome</keyword>
<dbReference type="EMBL" id="FOPP01000003">
    <property type="protein sequence ID" value="SFG89661.1"/>
    <property type="molecule type" value="Genomic_DNA"/>
</dbReference>
<dbReference type="STRING" id="414048.SAMN04489864_10393"/>
<dbReference type="InterPro" id="IPR036249">
    <property type="entry name" value="Thioredoxin-like_sf"/>
</dbReference>
<dbReference type="PROSITE" id="PS51352">
    <property type="entry name" value="THIOREDOXIN_2"/>
    <property type="match status" value="1"/>
</dbReference>
<protein>
    <submittedName>
        <fullName evidence="2">Thiol-disulfide isomerase or thioredoxin</fullName>
    </submittedName>
</protein>
<keyword evidence="2" id="KW-0413">Isomerase</keyword>
<dbReference type="InterPro" id="IPR050553">
    <property type="entry name" value="Thioredoxin_ResA/DsbE_sf"/>
</dbReference>
<accession>A0A1I2VR47</accession>
<dbReference type="AlphaFoldDB" id="A0A1I2VR47"/>
<evidence type="ECO:0000313" key="3">
    <source>
        <dbReference type="Proteomes" id="UP000199666"/>
    </source>
</evidence>
<sequence length="277" mass="31742">MKKPIIVMVALIVLFVGACIRMPEPQNENKTVDAGPKIDSSKIGQPIIIETDIMKDFNSFWSYYKSEIKFFEDFVAFDTSGMEMSKGDFLKTLSSGDYYPLNIYSKDSLINYKLAKIPAKSPEYAGAYIRQDSRNALVHFKMEGKPIPAFNFTDIDGKLYSSENTKGKIVLFKCWFINCPACILEMPALNKMVQKYKGRDDILFVSLAIDPKEPLQTFLKKTQFDYSTVPNQKKYMDEQLKVFAYPHHFLINKKGILVKSVDEAPDIEMILERELAK</sequence>
<dbReference type="GO" id="GO:0016853">
    <property type="term" value="F:isomerase activity"/>
    <property type="evidence" value="ECO:0007669"/>
    <property type="project" value="UniProtKB-KW"/>
</dbReference>
<evidence type="ECO:0000259" key="1">
    <source>
        <dbReference type="PROSITE" id="PS51352"/>
    </source>
</evidence>
<dbReference type="RefSeq" id="WP_090992617.1">
    <property type="nucleotide sequence ID" value="NZ_FOPP01000003.1"/>
</dbReference>
<dbReference type="GO" id="GO:0016209">
    <property type="term" value="F:antioxidant activity"/>
    <property type="evidence" value="ECO:0007669"/>
    <property type="project" value="InterPro"/>
</dbReference>
<gene>
    <name evidence="2" type="ORF">SAMN04489864_10393</name>
</gene>
<dbReference type="Proteomes" id="UP000199666">
    <property type="component" value="Unassembled WGS sequence"/>
</dbReference>
<dbReference type="SUPFAM" id="SSF52833">
    <property type="entry name" value="Thioredoxin-like"/>
    <property type="match status" value="1"/>
</dbReference>
<name>A0A1I2VR47_9SPHI</name>
<dbReference type="PANTHER" id="PTHR42852:SF13">
    <property type="entry name" value="PROTEIN DIPZ"/>
    <property type="match status" value="1"/>
</dbReference>
<dbReference type="InterPro" id="IPR000866">
    <property type="entry name" value="AhpC/TSA"/>
</dbReference>
<dbReference type="OrthoDB" id="9815205at2"/>
<evidence type="ECO:0000313" key="2">
    <source>
        <dbReference type="EMBL" id="SFG89661.1"/>
    </source>
</evidence>